<dbReference type="EMBL" id="AEYX01000030">
    <property type="protein sequence ID" value="EGG47659.1"/>
    <property type="molecule type" value="Genomic_DNA"/>
</dbReference>
<comment type="caution">
    <text evidence="5">The sequence shown here is derived from an EMBL/GenBank/DDBJ whole genome shotgun (WGS) entry which is preliminary data.</text>
</comment>
<evidence type="ECO:0000256" key="1">
    <source>
        <dbReference type="ARBA" id="ARBA00023015"/>
    </source>
</evidence>
<keyword evidence="3" id="KW-0804">Transcription</keyword>
<dbReference type="Proteomes" id="UP000003022">
    <property type="component" value="Unassembled WGS sequence"/>
</dbReference>
<dbReference type="PRINTS" id="PR00032">
    <property type="entry name" value="HTHARAC"/>
</dbReference>
<evidence type="ECO:0000259" key="4">
    <source>
        <dbReference type="PROSITE" id="PS01124"/>
    </source>
</evidence>
<dbReference type="STRING" id="996637.SGM_2021"/>
<dbReference type="SUPFAM" id="SSF46689">
    <property type="entry name" value="Homeodomain-like"/>
    <property type="match status" value="1"/>
</dbReference>
<evidence type="ECO:0000256" key="3">
    <source>
        <dbReference type="ARBA" id="ARBA00023163"/>
    </source>
</evidence>
<gene>
    <name evidence="5" type="ORF">SGM_2021</name>
</gene>
<evidence type="ECO:0000256" key="2">
    <source>
        <dbReference type="ARBA" id="ARBA00023125"/>
    </source>
</evidence>
<sequence length="332" mass="35784">MVRGRKKHQNMHGSLSVSLEGTGAFGDFARAWRSRMGEGFALAPFDRGTLAGFGARSRGFRLRDTMFNRFENAAALRTDGRSVGSQDHVRLWIVDRGNWRIGLPGGTEHRVPAGRLLMQTGRLTHFAASPGSAVRILVLPAAEIRHGPDRAASGPGDTPEARLLTAHAATVGRMLDDLGPAGLDAARDTLAELARAVVRGGADDREPRLSPALAQAARDLADRRLTDPALTPTVIAGELNVSVRTLQRAFAGEEHSLSAYIRERRLEGARRALLATGRRASVADVAARWQFADGGHFARLFRRRYGQTPTEYARATAVDPVPLTVPGAPSGR</sequence>
<keyword evidence="1" id="KW-0805">Transcription regulation</keyword>
<feature type="domain" description="HTH araC/xylS-type" evidence="4">
    <location>
        <begin position="215"/>
        <end position="315"/>
    </location>
</feature>
<dbReference type="InterPro" id="IPR018062">
    <property type="entry name" value="HTH_AraC-typ_CS"/>
</dbReference>
<organism evidence="5 6">
    <name type="scientific">Streptomyces griseoaurantiacus M045</name>
    <dbReference type="NCBI Taxonomy" id="996637"/>
    <lineage>
        <taxon>Bacteria</taxon>
        <taxon>Bacillati</taxon>
        <taxon>Actinomycetota</taxon>
        <taxon>Actinomycetes</taxon>
        <taxon>Kitasatosporales</taxon>
        <taxon>Streptomycetaceae</taxon>
        <taxon>Streptomyces</taxon>
        <taxon>Streptomyces aurantiacus group</taxon>
    </lineage>
</organism>
<accession>F3NFV7</accession>
<dbReference type="GO" id="GO:0043565">
    <property type="term" value="F:sequence-specific DNA binding"/>
    <property type="evidence" value="ECO:0007669"/>
    <property type="project" value="InterPro"/>
</dbReference>
<dbReference type="PROSITE" id="PS01124">
    <property type="entry name" value="HTH_ARAC_FAMILY_2"/>
    <property type="match status" value="1"/>
</dbReference>
<protein>
    <submittedName>
        <fullName evidence="5">Transcriptional regulator</fullName>
    </submittedName>
</protein>
<name>F3NFV7_9ACTN</name>
<dbReference type="InterPro" id="IPR009057">
    <property type="entry name" value="Homeodomain-like_sf"/>
</dbReference>
<dbReference type="InterPro" id="IPR053142">
    <property type="entry name" value="PchR_regulatory_protein"/>
</dbReference>
<evidence type="ECO:0000313" key="6">
    <source>
        <dbReference type="Proteomes" id="UP000003022"/>
    </source>
</evidence>
<keyword evidence="6" id="KW-1185">Reference proteome</keyword>
<dbReference type="Pfam" id="PF12833">
    <property type="entry name" value="HTH_18"/>
    <property type="match status" value="1"/>
</dbReference>
<dbReference type="PANTHER" id="PTHR47893:SF1">
    <property type="entry name" value="REGULATORY PROTEIN PCHR"/>
    <property type="match status" value="1"/>
</dbReference>
<keyword evidence="2" id="KW-0238">DNA-binding</keyword>
<dbReference type="PANTHER" id="PTHR47893">
    <property type="entry name" value="REGULATORY PROTEIN PCHR"/>
    <property type="match status" value="1"/>
</dbReference>
<dbReference type="PROSITE" id="PS00041">
    <property type="entry name" value="HTH_ARAC_FAMILY_1"/>
    <property type="match status" value="1"/>
</dbReference>
<dbReference type="InterPro" id="IPR018060">
    <property type="entry name" value="HTH_AraC"/>
</dbReference>
<evidence type="ECO:0000313" key="5">
    <source>
        <dbReference type="EMBL" id="EGG47659.1"/>
    </source>
</evidence>
<reference evidence="5 6" key="1">
    <citation type="journal article" date="2011" name="J. Bacteriol.">
        <title>Draft genome sequence of the marine bacterium Streptomyces griseoaurantiacus M045, which produces novel manumycin-type antibiotics with a pABA core component.</title>
        <authorList>
            <person name="Li F."/>
            <person name="Jiang P."/>
            <person name="Zheng H."/>
            <person name="Wang S."/>
            <person name="Zhao G."/>
            <person name="Qin S."/>
            <person name="Liu Z."/>
        </authorList>
    </citation>
    <scope>NUCLEOTIDE SEQUENCE [LARGE SCALE GENOMIC DNA]</scope>
    <source>
        <strain evidence="5 6">M045</strain>
    </source>
</reference>
<dbReference type="eggNOG" id="COG2207">
    <property type="taxonomic scope" value="Bacteria"/>
</dbReference>
<dbReference type="AlphaFoldDB" id="F3NFV7"/>
<dbReference type="Gene3D" id="1.10.10.60">
    <property type="entry name" value="Homeodomain-like"/>
    <property type="match status" value="1"/>
</dbReference>
<dbReference type="InterPro" id="IPR020449">
    <property type="entry name" value="Tscrpt_reg_AraC-type_HTH"/>
</dbReference>
<dbReference type="SMART" id="SM00342">
    <property type="entry name" value="HTH_ARAC"/>
    <property type="match status" value="1"/>
</dbReference>
<proteinExistence type="predicted"/>
<dbReference type="GO" id="GO:0003700">
    <property type="term" value="F:DNA-binding transcription factor activity"/>
    <property type="evidence" value="ECO:0007669"/>
    <property type="project" value="InterPro"/>
</dbReference>